<protein>
    <submittedName>
        <fullName evidence="5">Glycosyltransferase</fullName>
        <ecNumber evidence="5">2.4.1.250</ecNumber>
    </submittedName>
</protein>
<accession>A0A654U6J0</accession>
<evidence type="ECO:0000256" key="2">
    <source>
        <dbReference type="ARBA" id="ARBA00022676"/>
    </source>
</evidence>
<evidence type="ECO:0000313" key="5">
    <source>
        <dbReference type="EMBL" id="CFS09056.1"/>
    </source>
</evidence>
<evidence type="ECO:0000259" key="4">
    <source>
        <dbReference type="Pfam" id="PF00534"/>
    </source>
</evidence>
<dbReference type="EC" id="2.4.1.250" evidence="5"/>
<dbReference type="Gene3D" id="3.40.50.2000">
    <property type="entry name" value="Glycogen Phosphorylase B"/>
    <property type="match status" value="2"/>
</dbReference>
<dbReference type="AlphaFoldDB" id="A0A654U6J0"/>
<dbReference type="PANTHER" id="PTHR12526">
    <property type="entry name" value="GLYCOSYLTRANSFERASE"/>
    <property type="match status" value="1"/>
</dbReference>
<dbReference type="PANTHER" id="PTHR12526:SF640">
    <property type="entry name" value="COLANIC ACID BIOSYNTHESIS GLYCOSYLTRANSFERASE WCAL-RELATED"/>
    <property type="match status" value="1"/>
</dbReference>
<evidence type="ECO:0000256" key="1">
    <source>
        <dbReference type="ARBA" id="ARBA00009481"/>
    </source>
</evidence>
<evidence type="ECO:0000313" key="6">
    <source>
        <dbReference type="Proteomes" id="UP000046680"/>
    </source>
</evidence>
<keyword evidence="3 5" id="KW-0808">Transferase</keyword>
<feature type="domain" description="Glycosyl transferase family 1" evidence="4">
    <location>
        <begin position="3"/>
        <end position="105"/>
    </location>
</feature>
<sequence>MHRLDIADAVTFHGHVDDVTKHHVLQSSWVHLLPSRKEGWGLAVIEAAQHGVPTIGYRSSGGLADSIVDGVTGILVDDRAELVAWLEQLLSDSVLRDQLGAKAQARSGEFSWRQSAEALRSVLEAVQASRFVSGVV</sequence>
<comment type="similarity">
    <text evidence="1">Belongs to the glycosyltransferase group 1 family. Glycosyltransferase 4 subfamily.</text>
</comment>
<dbReference type="EMBL" id="CGCX01002234">
    <property type="protein sequence ID" value="CFS09056.1"/>
    <property type="molecule type" value="Genomic_DNA"/>
</dbReference>
<dbReference type="Pfam" id="PF00534">
    <property type="entry name" value="Glycos_transf_1"/>
    <property type="match status" value="1"/>
</dbReference>
<name>A0A654U6J0_MYCTX</name>
<evidence type="ECO:0000256" key="3">
    <source>
        <dbReference type="ARBA" id="ARBA00022679"/>
    </source>
</evidence>
<dbReference type="SUPFAM" id="SSF53756">
    <property type="entry name" value="UDP-Glycosyltransferase/glycogen phosphorylase"/>
    <property type="match status" value="1"/>
</dbReference>
<dbReference type="GO" id="GO:0102710">
    <property type="term" value="F:D-inositol-3-phosphate glycosyltransferase activity"/>
    <property type="evidence" value="ECO:0007669"/>
    <property type="project" value="UniProtKB-EC"/>
</dbReference>
<organism evidence="5 6">
    <name type="scientific">Mycobacterium tuberculosis</name>
    <dbReference type="NCBI Taxonomy" id="1773"/>
    <lineage>
        <taxon>Bacteria</taxon>
        <taxon>Bacillati</taxon>
        <taxon>Actinomycetota</taxon>
        <taxon>Actinomycetes</taxon>
        <taxon>Mycobacteriales</taxon>
        <taxon>Mycobacteriaceae</taxon>
        <taxon>Mycobacterium</taxon>
        <taxon>Mycobacterium tuberculosis complex</taxon>
    </lineage>
</organism>
<reference evidence="5 6" key="1">
    <citation type="submission" date="2015-03" db="EMBL/GenBank/DDBJ databases">
        <authorList>
            <consortium name="Pathogen Informatics"/>
        </authorList>
    </citation>
    <scope>NUCLEOTIDE SEQUENCE [LARGE SCALE GENOMIC DNA]</scope>
    <source>
        <strain evidence="5 6">C09601061</strain>
    </source>
</reference>
<proteinExistence type="inferred from homology"/>
<dbReference type="InterPro" id="IPR001296">
    <property type="entry name" value="Glyco_trans_1"/>
</dbReference>
<keyword evidence="2 5" id="KW-0328">Glycosyltransferase</keyword>
<gene>
    <name evidence="5" type="primary">mshA</name>
    <name evidence="5" type="ORF">ERS007657_03962</name>
</gene>
<dbReference type="Proteomes" id="UP000046680">
    <property type="component" value="Unassembled WGS sequence"/>
</dbReference>
<dbReference type="CDD" id="cd03801">
    <property type="entry name" value="GT4_PimA-like"/>
    <property type="match status" value="1"/>
</dbReference>